<evidence type="ECO:0000313" key="1">
    <source>
        <dbReference type="EMBL" id="SUP83802.1"/>
    </source>
</evidence>
<proteinExistence type="predicted"/>
<accession>A0A380QBF6</accession>
<dbReference type="InterPro" id="IPR059241">
    <property type="entry name" value="SfIV_phage_associated"/>
</dbReference>
<sequence length="148" mass="17143">MSVICEEYFDIISKKIFSLHDVARIGAIIEPQYTQCKNRSALIFALESVLHTHREENCTIWNPLEGRKALEHLLLQKYKWPLEEIRSLSLTDIVLLLQNELSPANLPEAAQSLLKMYGGLTSRKAFPDFMDAEWDPELYLTIPKPQNW</sequence>
<gene>
    <name evidence="1" type="ORF">NCTC8580_02722</name>
</gene>
<protein>
    <submittedName>
        <fullName evidence="1">Uncharacterized protein</fullName>
    </submittedName>
</protein>
<dbReference type="AlphaFoldDB" id="A0A380QBF6"/>
<evidence type="ECO:0000313" key="2">
    <source>
        <dbReference type="Proteomes" id="UP000255087"/>
    </source>
</evidence>
<dbReference type="NCBIfam" id="NF033230">
    <property type="entry name" value="phage_region_01"/>
    <property type="match status" value="1"/>
</dbReference>
<reference evidence="1 2" key="1">
    <citation type="submission" date="2018-06" db="EMBL/GenBank/DDBJ databases">
        <authorList>
            <consortium name="Pathogen Informatics"/>
            <person name="Doyle S."/>
        </authorList>
    </citation>
    <scope>NUCLEOTIDE SEQUENCE [LARGE SCALE GENOMIC DNA]</scope>
    <source>
        <strain evidence="1 2">NCTC8580</strain>
    </source>
</reference>
<dbReference type="EMBL" id="UHJC01000001">
    <property type="protein sequence ID" value="SUP83802.1"/>
    <property type="molecule type" value="Genomic_DNA"/>
</dbReference>
<organism evidence="1 2">
    <name type="scientific">Yersinia pseudotuberculosis</name>
    <dbReference type="NCBI Taxonomy" id="633"/>
    <lineage>
        <taxon>Bacteria</taxon>
        <taxon>Pseudomonadati</taxon>
        <taxon>Pseudomonadota</taxon>
        <taxon>Gammaproteobacteria</taxon>
        <taxon>Enterobacterales</taxon>
        <taxon>Yersiniaceae</taxon>
        <taxon>Yersinia</taxon>
    </lineage>
</organism>
<dbReference type="RefSeq" id="WP_115115477.1">
    <property type="nucleotide sequence ID" value="NZ_UHJC01000001.1"/>
</dbReference>
<name>A0A380QBF6_YERPU</name>
<dbReference type="Proteomes" id="UP000255087">
    <property type="component" value="Unassembled WGS sequence"/>
</dbReference>